<feature type="domain" description="IrrE N-terminal-like" evidence="1">
    <location>
        <begin position="65"/>
        <end position="178"/>
    </location>
</feature>
<protein>
    <submittedName>
        <fullName evidence="2">ImmA/IrrE family metallo-endopeptidase</fullName>
    </submittedName>
</protein>
<gene>
    <name evidence="2" type="ORF">F9U64_01360</name>
</gene>
<accession>A0A7C8KXT0</accession>
<comment type="caution">
    <text evidence="2">The sequence shown here is derived from an EMBL/GenBank/DDBJ whole genome shotgun (WGS) entry which is preliminary data.</text>
</comment>
<dbReference type="OrthoDB" id="2417909at2"/>
<dbReference type="Pfam" id="PF06114">
    <property type="entry name" value="Peptidase_M78"/>
    <property type="match status" value="1"/>
</dbReference>
<proteinExistence type="predicted"/>
<evidence type="ECO:0000313" key="2">
    <source>
        <dbReference type="EMBL" id="KAB8139073.1"/>
    </source>
</evidence>
<dbReference type="Proteomes" id="UP000480246">
    <property type="component" value="Unassembled WGS sequence"/>
</dbReference>
<dbReference type="EMBL" id="WEID01000006">
    <property type="protein sequence ID" value="KAB8139073.1"/>
    <property type="molecule type" value="Genomic_DNA"/>
</dbReference>
<dbReference type="InterPro" id="IPR010359">
    <property type="entry name" value="IrrE_HExxH"/>
</dbReference>
<keyword evidence="3" id="KW-1185">Reference proteome</keyword>
<evidence type="ECO:0000259" key="1">
    <source>
        <dbReference type="Pfam" id="PF06114"/>
    </source>
</evidence>
<name>A0A7C8KXT0_9BACI</name>
<dbReference type="Gene3D" id="1.10.10.2910">
    <property type="match status" value="1"/>
</dbReference>
<sequence length="229" mass="27244">MKKNNKEAFLALFYKPYTNIHSTTWGVNMFTGYKKTDLEIWLEQLYLDNNLSSPGDLTIENISRKLNVKVEYLPGAKENVLWNERKIMIFLNPEKPETEIRELFFHELCHPLRHHGDQVKSVSSFRYLQENQANQFVLYAAMPFFMIEQLELPQDKTQCTHLLATTFNVTEALAKKRVEQINRRILQTNIDNEFIRQQNNYKKSNDPSNWSHETKVIMKQLYSQLKRVR</sequence>
<evidence type="ECO:0000313" key="3">
    <source>
        <dbReference type="Proteomes" id="UP000480246"/>
    </source>
</evidence>
<organism evidence="2 3">
    <name type="scientific">Gracilibacillus oryzae</name>
    <dbReference type="NCBI Taxonomy" id="1672701"/>
    <lineage>
        <taxon>Bacteria</taxon>
        <taxon>Bacillati</taxon>
        <taxon>Bacillota</taxon>
        <taxon>Bacilli</taxon>
        <taxon>Bacillales</taxon>
        <taxon>Bacillaceae</taxon>
        <taxon>Gracilibacillus</taxon>
    </lineage>
</organism>
<dbReference type="AlphaFoldDB" id="A0A7C8KXT0"/>
<reference evidence="2 3" key="1">
    <citation type="submission" date="2019-10" db="EMBL/GenBank/DDBJ databases">
        <title>Gracilibacillus sp. nov. isolated from rice seeds.</title>
        <authorList>
            <person name="He S."/>
        </authorList>
    </citation>
    <scope>NUCLEOTIDE SEQUENCE [LARGE SCALE GENOMIC DNA]</scope>
    <source>
        <strain evidence="2 3">TD8</strain>
    </source>
</reference>